<name>D5EHM7_CORAD</name>
<gene>
    <name evidence="3" type="ordered locus">Caka_1046</name>
</gene>
<feature type="domain" description="Glycosyltransferase subfamily 4-like N-terminal" evidence="2">
    <location>
        <begin position="22"/>
        <end position="189"/>
    </location>
</feature>
<proteinExistence type="predicted"/>
<dbReference type="PANTHER" id="PTHR45947">
    <property type="entry name" value="SULFOQUINOVOSYL TRANSFERASE SQD2"/>
    <property type="match status" value="1"/>
</dbReference>
<keyword evidence="3" id="KW-0808">Transferase</keyword>
<dbReference type="PANTHER" id="PTHR45947:SF3">
    <property type="entry name" value="SULFOQUINOVOSYL TRANSFERASE SQD2"/>
    <property type="match status" value="1"/>
</dbReference>
<organism evidence="3 4">
    <name type="scientific">Coraliomargarita akajimensis (strain DSM 45221 / IAM 15411 / JCM 23193 / KCTC 12865 / 04OKA010-24)</name>
    <dbReference type="NCBI Taxonomy" id="583355"/>
    <lineage>
        <taxon>Bacteria</taxon>
        <taxon>Pseudomonadati</taxon>
        <taxon>Verrucomicrobiota</taxon>
        <taxon>Opitutia</taxon>
        <taxon>Puniceicoccales</taxon>
        <taxon>Coraliomargaritaceae</taxon>
        <taxon>Coraliomargarita</taxon>
    </lineage>
</organism>
<keyword evidence="4" id="KW-1185">Reference proteome</keyword>
<dbReference type="Pfam" id="PF13439">
    <property type="entry name" value="Glyco_transf_4"/>
    <property type="match status" value="1"/>
</dbReference>
<sequence length="400" mass="43891">MSSFSAEFMKIALVTETFPPEVNGVAMTNQRLVRGLMSQGHSIVLIKPERADAPKSEHPALEIVDVFGLPIPNYAGLKIGIPSPGQLEACFESQRPHVVHVATEGPLGFSALTAARRLGIPVTSTFHTNFQDYCADYGAGFLEPLMMAYLRWFHNACELTTAPDPSLIERLSDDGIERLEMLGRGADIELFTPERRDPLLRNEWGANEATPVAIYVGRAAAEKNIPLAIEAWQSARIVVPELKMVVVGDGPVLKRLQQQWPDIHFAGMRYDTDLARHYASADFFIFGSTSETFGNVVIEAMSSGLVALTYDYAAGQQFIRSGENGYLAPFDDPQAFKQMAATIAQQRGDWPRIRAAARATAETYPWSQTIDRFNALLRHAAACSSTESDKIGIVPATSLS</sequence>
<dbReference type="InterPro" id="IPR028098">
    <property type="entry name" value="Glyco_trans_4-like_N"/>
</dbReference>
<evidence type="ECO:0000259" key="1">
    <source>
        <dbReference type="Pfam" id="PF00534"/>
    </source>
</evidence>
<dbReference type="Proteomes" id="UP000000925">
    <property type="component" value="Chromosome"/>
</dbReference>
<dbReference type="Pfam" id="PF00534">
    <property type="entry name" value="Glycos_transf_1"/>
    <property type="match status" value="1"/>
</dbReference>
<dbReference type="KEGG" id="caa:Caka_1046"/>
<protein>
    <submittedName>
        <fullName evidence="3">Glycosyl transferase group 1</fullName>
    </submittedName>
</protein>
<dbReference type="CAZy" id="GT4">
    <property type="family name" value="Glycosyltransferase Family 4"/>
</dbReference>
<dbReference type="InterPro" id="IPR001296">
    <property type="entry name" value="Glyco_trans_1"/>
</dbReference>
<evidence type="ECO:0000313" key="3">
    <source>
        <dbReference type="EMBL" id="ADE54068.1"/>
    </source>
</evidence>
<dbReference type="HOGENOM" id="CLU_009583_2_0_0"/>
<evidence type="ECO:0000313" key="4">
    <source>
        <dbReference type="Proteomes" id="UP000000925"/>
    </source>
</evidence>
<accession>D5EHM7</accession>
<dbReference type="STRING" id="583355.Caka_1046"/>
<reference evidence="3 4" key="1">
    <citation type="journal article" date="2010" name="Stand. Genomic Sci.">
        <title>Complete genome sequence of Coraliomargarita akajimensis type strain (04OKA010-24).</title>
        <authorList>
            <person name="Mavromatis K."/>
            <person name="Abt B."/>
            <person name="Brambilla E."/>
            <person name="Lapidus A."/>
            <person name="Copeland A."/>
            <person name="Deshpande S."/>
            <person name="Nolan M."/>
            <person name="Lucas S."/>
            <person name="Tice H."/>
            <person name="Cheng J.F."/>
            <person name="Han C."/>
            <person name="Detter J.C."/>
            <person name="Woyke T."/>
            <person name="Goodwin L."/>
            <person name="Pitluck S."/>
            <person name="Held B."/>
            <person name="Brettin T."/>
            <person name="Tapia R."/>
            <person name="Ivanova N."/>
            <person name="Mikhailova N."/>
            <person name="Pati A."/>
            <person name="Liolios K."/>
            <person name="Chen A."/>
            <person name="Palaniappan K."/>
            <person name="Land M."/>
            <person name="Hauser L."/>
            <person name="Chang Y.J."/>
            <person name="Jeffries C.D."/>
            <person name="Rohde M."/>
            <person name="Goker M."/>
            <person name="Bristow J."/>
            <person name="Eisen J.A."/>
            <person name="Markowitz V."/>
            <person name="Hugenholtz P."/>
            <person name="Klenk H.P."/>
            <person name="Kyrpides N.C."/>
        </authorList>
    </citation>
    <scope>NUCLEOTIDE SEQUENCE [LARGE SCALE GENOMIC DNA]</scope>
    <source>
        <strain evidence="4">DSM 45221 / IAM 15411 / JCM 23193 / KCTC 12865</strain>
    </source>
</reference>
<dbReference type="InterPro" id="IPR050194">
    <property type="entry name" value="Glycosyltransferase_grp1"/>
</dbReference>
<dbReference type="AlphaFoldDB" id="D5EHM7"/>
<dbReference type="OrthoDB" id="9802525at2"/>
<evidence type="ECO:0000259" key="2">
    <source>
        <dbReference type="Pfam" id="PF13439"/>
    </source>
</evidence>
<dbReference type="SUPFAM" id="SSF53756">
    <property type="entry name" value="UDP-Glycosyltransferase/glycogen phosphorylase"/>
    <property type="match status" value="1"/>
</dbReference>
<dbReference type="eggNOG" id="COG0438">
    <property type="taxonomic scope" value="Bacteria"/>
</dbReference>
<dbReference type="GO" id="GO:0016757">
    <property type="term" value="F:glycosyltransferase activity"/>
    <property type="evidence" value="ECO:0007669"/>
    <property type="project" value="InterPro"/>
</dbReference>
<dbReference type="CDD" id="cd03814">
    <property type="entry name" value="GT4-like"/>
    <property type="match status" value="1"/>
</dbReference>
<feature type="domain" description="Glycosyl transferase family 1" evidence="1">
    <location>
        <begin position="200"/>
        <end position="345"/>
    </location>
</feature>
<dbReference type="EMBL" id="CP001998">
    <property type="protein sequence ID" value="ADE54068.1"/>
    <property type="molecule type" value="Genomic_DNA"/>
</dbReference>
<dbReference type="Gene3D" id="3.40.50.2000">
    <property type="entry name" value="Glycogen Phosphorylase B"/>
    <property type="match status" value="2"/>
</dbReference>
<dbReference type="RefSeq" id="WP_013042790.1">
    <property type="nucleotide sequence ID" value="NC_014008.1"/>
</dbReference>